<protein>
    <submittedName>
        <fullName evidence="2">Uncharacterized protein</fullName>
    </submittedName>
</protein>
<proteinExistence type="predicted"/>
<feature type="transmembrane region" description="Helical" evidence="1">
    <location>
        <begin position="137"/>
        <end position="162"/>
    </location>
</feature>
<keyword evidence="1" id="KW-0812">Transmembrane</keyword>
<dbReference type="EMBL" id="BARV01024212">
    <property type="protein sequence ID" value="GAI45194.1"/>
    <property type="molecule type" value="Genomic_DNA"/>
</dbReference>
<feature type="non-terminal residue" evidence="2">
    <location>
        <position position="1"/>
    </location>
</feature>
<accession>X1QPJ0</accession>
<evidence type="ECO:0000256" key="1">
    <source>
        <dbReference type="SAM" id="Phobius"/>
    </source>
</evidence>
<organism evidence="2">
    <name type="scientific">marine sediment metagenome</name>
    <dbReference type="NCBI Taxonomy" id="412755"/>
    <lineage>
        <taxon>unclassified sequences</taxon>
        <taxon>metagenomes</taxon>
        <taxon>ecological metagenomes</taxon>
    </lineage>
</organism>
<name>X1QPJ0_9ZZZZ</name>
<evidence type="ECO:0000313" key="2">
    <source>
        <dbReference type="EMBL" id="GAI45194.1"/>
    </source>
</evidence>
<keyword evidence="1" id="KW-0472">Membrane</keyword>
<sequence length="168" mass="17881">DYKGIAAILDLDLLVKQPLVEAERMHILGLLDGREGNYDSVSLTTVAGEVATTRTGTLTVPTGEVWFINSVVTTIPANCVGNWHCSLWTDRVAASVLGQPFHAAVLAPGEHRDEFSTVGGVWLITNKGVELRLPAGAVITFVMTSVPAVALVTGTLLLYGWVGKVLVE</sequence>
<dbReference type="AlphaFoldDB" id="X1QPJ0"/>
<keyword evidence="1" id="KW-1133">Transmembrane helix</keyword>
<gene>
    <name evidence="2" type="ORF">S06H3_39561</name>
</gene>
<reference evidence="2" key="1">
    <citation type="journal article" date="2014" name="Front. Microbiol.">
        <title>High frequency of phylogenetically diverse reductive dehalogenase-homologous genes in deep subseafloor sedimentary metagenomes.</title>
        <authorList>
            <person name="Kawai M."/>
            <person name="Futagami T."/>
            <person name="Toyoda A."/>
            <person name="Takaki Y."/>
            <person name="Nishi S."/>
            <person name="Hori S."/>
            <person name="Arai W."/>
            <person name="Tsubouchi T."/>
            <person name="Morono Y."/>
            <person name="Uchiyama I."/>
            <person name="Ito T."/>
            <person name="Fujiyama A."/>
            <person name="Inagaki F."/>
            <person name="Takami H."/>
        </authorList>
    </citation>
    <scope>NUCLEOTIDE SEQUENCE</scope>
    <source>
        <strain evidence="2">Expedition CK06-06</strain>
    </source>
</reference>
<comment type="caution">
    <text evidence="2">The sequence shown here is derived from an EMBL/GenBank/DDBJ whole genome shotgun (WGS) entry which is preliminary data.</text>
</comment>